<evidence type="ECO:0008006" key="6">
    <source>
        <dbReference type="Google" id="ProtNLM"/>
    </source>
</evidence>
<proteinExistence type="inferred from homology"/>
<evidence type="ECO:0000256" key="3">
    <source>
        <dbReference type="SAM" id="MobiDB-lite"/>
    </source>
</evidence>
<comment type="similarity">
    <text evidence="1">Belongs to the FlgD family.</text>
</comment>
<protein>
    <recommendedName>
        <fullName evidence="6">Basal-body rod modification protein FlgD</fullName>
    </recommendedName>
</protein>
<dbReference type="InterPro" id="IPR005648">
    <property type="entry name" value="FlgD"/>
</dbReference>
<evidence type="ECO:0000256" key="2">
    <source>
        <dbReference type="ARBA" id="ARBA00022795"/>
    </source>
</evidence>
<sequence length="172" mass="18135">MTIDSVAATRGTSVYTTPASRAPKQKFDSDMFMTLLVTQLRSQDPSSPLDTNEMIGQTTQLASMEQLTQLTTTNQASYALQQQIAAASVIGREVTYPDADGILHTGTATAVAFDGDAPTVTVGATTIPSRRSARSPSPRPTDPGHPTERHPPCSARCTPGSPASAPTRRCST</sequence>
<accession>A0ABM8GA85</accession>
<dbReference type="RefSeq" id="WP_286278490.1">
    <property type="nucleotide sequence ID" value="NZ_AP027731.1"/>
</dbReference>
<dbReference type="Proteomes" id="UP001321498">
    <property type="component" value="Chromosome"/>
</dbReference>
<dbReference type="Pfam" id="PF03963">
    <property type="entry name" value="FlgD"/>
    <property type="match status" value="1"/>
</dbReference>
<organism evidence="4 5">
    <name type="scientific">Naasia aerilata</name>
    <dbReference type="NCBI Taxonomy" id="1162966"/>
    <lineage>
        <taxon>Bacteria</taxon>
        <taxon>Bacillati</taxon>
        <taxon>Actinomycetota</taxon>
        <taxon>Actinomycetes</taxon>
        <taxon>Micrococcales</taxon>
        <taxon>Microbacteriaceae</taxon>
        <taxon>Naasia</taxon>
    </lineage>
</organism>
<keyword evidence="5" id="KW-1185">Reference proteome</keyword>
<feature type="region of interest" description="Disordered" evidence="3">
    <location>
        <begin position="124"/>
        <end position="172"/>
    </location>
</feature>
<evidence type="ECO:0000313" key="5">
    <source>
        <dbReference type="Proteomes" id="UP001321498"/>
    </source>
</evidence>
<name>A0ABM8GA85_9MICO</name>
<keyword evidence="2" id="KW-1005">Bacterial flagellum biogenesis</keyword>
<reference evidence="5" key="1">
    <citation type="journal article" date="2019" name="Int. J. Syst. Evol. Microbiol.">
        <title>The Global Catalogue of Microorganisms (GCM) 10K type strain sequencing project: providing services to taxonomists for standard genome sequencing and annotation.</title>
        <authorList>
            <consortium name="The Broad Institute Genomics Platform"/>
            <consortium name="The Broad Institute Genome Sequencing Center for Infectious Disease"/>
            <person name="Wu L."/>
            <person name="Ma J."/>
        </authorList>
    </citation>
    <scope>NUCLEOTIDE SEQUENCE [LARGE SCALE GENOMIC DNA]</scope>
    <source>
        <strain evidence="5">NBRC 108725</strain>
    </source>
</reference>
<evidence type="ECO:0000313" key="4">
    <source>
        <dbReference type="EMBL" id="BDZ45092.1"/>
    </source>
</evidence>
<dbReference type="EMBL" id="AP027731">
    <property type="protein sequence ID" value="BDZ45092.1"/>
    <property type="molecule type" value="Genomic_DNA"/>
</dbReference>
<evidence type="ECO:0000256" key="1">
    <source>
        <dbReference type="ARBA" id="ARBA00010577"/>
    </source>
</evidence>
<gene>
    <name evidence="4" type="ORF">GCM10025866_10010</name>
</gene>